<dbReference type="Proteomes" id="UP000198538">
    <property type="component" value="Unassembled WGS sequence"/>
</dbReference>
<evidence type="ECO:0000259" key="6">
    <source>
        <dbReference type="PROSITE" id="PS51272"/>
    </source>
</evidence>
<dbReference type="SUPFAM" id="SSF49464">
    <property type="entry name" value="Carboxypeptidase regulatory domain-like"/>
    <property type="match status" value="2"/>
</dbReference>
<feature type="domain" description="SLH" evidence="6">
    <location>
        <begin position="1928"/>
        <end position="1991"/>
    </location>
</feature>
<feature type="signal peptide" evidence="3">
    <location>
        <begin position="1"/>
        <end position="34"/>
    </location>
</feature>
<dbReference type="Pfam" id="PF17803">
    <property type="entry name" value="Cadherin_4"/>
    <property type="match status" value="2"/>
</dbReference>
<dbReference type="PROSITE" id="PS51272">
    <property type="entry name" value="SLH"/>
    <property type="match status" value="3"/>
</dbReference>
<dbReference type="NCBIfam" id="TIGR02543">
    <property type="entry name" value="List_Bact_rpt"/>
    <property type="match status" value="1"/>
</dbReference>
<dbReference type="RefSeq" id="WP_090923535.1">
    <property type="nucleotide sequence ID" value="NZ_FMVM01000015.1"/>
</dbReference>
<sequence length="2099" mass="221160">MTKGIKKIISIVLTVCLILGGSGLSALLGSVAYADNAPTTAEANYKQYRVKLMADPVTDTAPAGFGTAASDGRIWTDKSVTAENDGTFNIQLSALAQEYMTSNSTNPGVGGNSNANGSAADVTFILDMSSSMGTRSGKEIALTAGDAGVYYRVEAMAKAANDAIRTVMNANSNNRVAVYWFGGSADANHLGTFMEMGHYEFSSGHGTEDYLKYVGGNTQTVTLNSNLIKDGSSVGTQPAVGLGPGTPTQDGIMYGVSKTMSKVGTKGAGPKRQPYLFLLSDGAAIHAKKAWSLSPKGSSFETNFANALAEATTIPNYNQSGTNVNKYVPATAGVGLANTGDPEIAALTILTGAYMKDLMDRKYTEYNGGEATQSKVYTVGLGSTTAINGPYNGNEPVYAWAGLDPKRVNENKEDSNYNYGTAKNTYDKLSAYASQGPNGFNYANSFVYSSYYTFAPTYDIVKSAFSGLTNDVEATTTILPLLNIPETTDLGNGGETADIASAIVVADDISNDFAVDLSTLKIGDAVATVDTSTNINGGTAYSFAGYGSKAVIKTVAGVSSLTWYIDADDMQSHIYRFKNRTSPQPGDYSAPANGSFKISYKVKPTFQVAPDQVTDISRYINAGNASDGAKTAAYFHPPADSPYYQALTSKQTISKTGGIGATYVTEESLNSGKAIMRLGNNGKLDLQMGIMKTGPATVPINGSIDYKVTIYNYTNTAITGLSVISDGQTQTGIDVPANDSKVLTFTKTAPGTPQTLDSDNAVIPGINLASNTVSTDVTNVTTAVINTHVIGAVGGTSVGDATYNIGDAATITATPNQGYTFVGWYDNQSGTGTPVSTDATYQFNVQTNQDYYAKFTSLPVARDDTYSVVRGETLSVPVEEGILLNDTDGEGRTLTAVSISSISDEGKGTLNVYSNGSFTFVAEAEASGSVTFTYKANNGSALSNEATVTINITPPAHKPTAKNDSYNVRSGDTLDVPAEKGLLSNDTDDENHPLTVDHVSSLSDTSKGTLHVNPDGSFTFVADANASGNVTFTYETYDGTAYSSSATVTITIKVPITTHVIGNVGGVTEGDGVYALGESATITANPASGYAFAGWYDNEEGTGTPVSTDKVYPLTVSSAGDYYAKFSKLSTAENDSYQVVKGRTLNVPAATGILSNDTVVGNSTLTAVNISSLSDTSKGTLNVKTDGSFTFVPAGEISGSVTFTYQAYDGVGNSNEATVTITFINPSIDGTIRDKETQNPVSGATVILRDLAGKEKGRTTTDPNGKYNFEDVVINNYILEIVRDGYSPAHREVSVSTANVNGNGRITEDFELVDYEITLTANPSSILGNGTATSEFKTVITDKEGRPQAGVEVVFEVPNTTYGHFTGNTNTITVLTDAQGVAKTTFTAAVLGGAGSVSIPLTATVDDSQKGIQVSDTIYITITPGVITGVVTDQAGHPLAGSTIKVSKDFDGDGIADFHAVAITGVDGAYTIAIPQGNVTYDVSITKLVEINGQQKSVTFNQNVPVNGSVDGHSFDGNKTVSGIVLVGKTQGESATLDGTVGGGYNVLINDGNGDHTGPVDHNGIFNIDSVLKGSYTAKVIYNIPLPGGGTQPIVVGHMNAEINADGQISISEVLIDPYGTITDSVTGQPITGAVVTLHYSNGTVVNLPPVNNFPPADNANPQTSDATGQYAFMVFPHTDYYLTAKRAGYKDFDSRVVDPSQPLIHVGTDIVLYNFSMPPMPTSGGTGSGAGTSAGASNSPTTSTPPATVPTTTTPSGSIDLATAILVDKMKGGEGDTLTFTVIYANKTSIDADGVYIKVKIPSGLSLVDANGGALTGQELKWNVGKLTGGTQGKLTFKLKVNDMNEGEDFGTITASIGTDHKLTLTNTQDDASLIKVMLYSNRYEHKHARYIMGYPDGNVKPGRLITRAEIAAIFARTLQLQDEVHHVQLFSDVATSYWGADYIEAVVNKEIFKGYADNTFKPDQPITRAELATAIARYLGVARELKMNNVLRISSFTDIEGSWAEQSIDEVYRFGFLSGYKNGSFKPNSQLTREEAVKMINGMLYRGPLTGVEASYPDNRLGRWSFGHLEEATRTHTYKINPDGSETMLKYIPEDLW</sequence>
<dbReference type="Gene3D" id="3.40.50.410">
    <property type="entry name" value="von Willebrand factor, type A domain"/>
    <property type="match status" value="1"/>
</dbReference>
<feature type="domain" description="Big-1" evidence="5">
    <location>
        <begin position="1316"/>
        <end position="1420"/>
    </location>
</feature>
<keyword evidence="8" id="KW-1185">Reference proteome</keyword>
<feature type="domain" description="VWFA" evidence="4">
    <location>
        <begin position="121"/>
        <end position="282"/>
    </location>
</feature>
<dbReference type="SUPFAM" id="SSF53300">
    <property type="entry name" value="vWA-like"/>
    <property type="match status" value="1"/>
</dbReference>
<dbReference type="InterPro" id="IPR001434">
    <property type="entry name" value="OmcB-like_DUF11"/>
</dbReference>
<evidence type="ECO:0000313" key="8">
    <source>
        <dbReference type="Proteomes" id="UP000198538"/>
    </source>
</evidence>
<feature type="chain" id="PRO_5011694849" evidence="3">
    <location>
        <begin position="35"/>
        <end position="2099"/>
    </location>
</feature>
<dbReference type="PANTHER" id="PTHR43308:SF5">
    <property type="entry name" value="S-LAYER PROTEIN _ PEPTIDOGLYCAN ENDO-BETA-N-ACETYLGLUCOSAMINIDASE"/>
    <property type="match status" value="1"/>
</dbReference>
<proteinExistence type="inferred from homology"/>
<dbReference type="InterPro" id="IPR008969">
    <property type="entry name" value="CarboxyPept-like_regulatory"/>
</dbReference>
<dbReference type="SUPFAM" id="SSF49478">
    <property type="entry name" value="Cna protein B-type domain"/>
    <property type="match status" value="1"/>
</dbReference>
<comment type="similarity">
    <text evidence="1">Belongs to the intimin/invasin family.</text>
</comment>
<evidence type="ECO:0000256" key="1">
    <source>
        <dbReference type="ARBA" id="ARBA00010116"/>
    </source>
</evidence>
<dbReference type="Pfam" id="PF18998">
    <property type="entry name" value="Flg_new_2"/>
    <property type="match status" value="2"/>
</dbReference>
<dbReference type="SMART" id="SM00634">
    <property type="entry name" value="BID_1"/>
    <property type="match status" value="1"/>
</dbReference>
<gene>
    <name evidence="7" type="ORF">SAMN05720606_11581</name>
</gene>
<evidence type="ECO:0000259" key="5">
    <source>
        <dbReference type="PROSITE" id="PS51127"/>
    </source>
</evidence>
<dbReference type="PROSITE" id="PS51127">
    <property type="entry name" value="BIG1"/>
    <property type="match status" value="1"/>
</dbReference>
<dbReference type="InterPro" id="IPR002035">
    <property type="entry name" value="VWF_A"/>
</dbReference>
<evidence type="ECO:0000256" key="3">
    <source>
        <dbReference type="SAM" id="SignalP"/>
    </source>
</evidence>
<dbReference type="Pfam" id="PF13620">
    <property type="entry name" value="CarboxypepD_reg"/>
    <property type="match status" value="1"/>
</dbReference>
<dbReference type="EMBL" id="FMVM01000015">
    <property type="protein sequence ID" value="SCZ00366.1"/>
    <property type="molecule type" value="Genomic_DNA"/>
</dbReference>
<dbReference type="InterPro" id="IPR040853">
    <property type="entry name" value="RapA2_cadherin-like"/>
</dbReference>
<feature type="domain" description="SLH" evidence="6">
    <location>
        <begin position="1993"/>
        <end position="2056"/>
    </location>
</feature>
<dbReference type="Gene3D" id="2.60.40.1120">
    <property type="entry name" value="Carboxypeptidase-like, regulatory domain"/>
    <property type="match status" value="3"/>
</dbReference>
<evidence type="ECO:0000256" key="2">
    <source>
        <dbReference type="SAM" id="MobiDB-lite"/>
    </source>
</evidence>
<dbReference type="Pfam" id="PF01345">
    <property type="entry name" value="DUF11"/>
    <property type="match status" value="1"/>
</dbReference>
<dbReference type="InterPro" id="IPR001119">
    <property type="entry name" value="SLH_dom"/>
</dbReference>
<dbReference type="Pfam" id="PF17963">
    <property type="entry name" value="Big_9"/>
    <property type="match status" value="1"/>
</dbReference>
<feature type="region of interest" description="Disordered" evidence="2">
    <location>
        <begin position="1723"/>
        <end position="1756"/>
    </location>
</feature>
<dbReference type="SUPFAM" id="SSF49373">
    <property type="entry name" value="Invasin/intimin cell-adhesion fragments"/>
    <property type="match status" value="1"/>
</dbReference>
<dbReference type="InterPro" id="IPR013783">
    <property type="entry name" value="Ig-like_fold"/>
</dbReference>
<reference evidence="8" key="1">
    <citation type="submission" date="2016-10" db="EMBL/GenBank/DDBJ databases">
        <authorList>
            <person name="Varghese N."/>
            <person name="Submissions S."/>
        </authorList>
    </citation>
    <scope>NUCLEOTIDE SEQUENCE [LARGE SCALE GENOMIC DNA]</scope>
    <source>
        <strain evidence="8">BL9</strain>
    </source>
</reference>
<dbReference type="InterPro" id="IPR036465">
    <property type="entry name" value="vWFA_dom_sf"/>
</dbReference>
<dbReference type="NCBIfam" id="NF012211">
    <property type="entry name" value="tand_rpt_95"/>
    <property type="match status" value="3"/>
</dbReference>
<feature type="domain" description="SLH" evidence="6">
    <location>
        <begin position="1867"/>
        <end position="1927"/>
    </location>
</feature>
<accession>A0A1G5KIH7</accession>
<dbReference type="Gene3D" id="2.60.40.10">
    <property type="entry name" value="Immunoglobulins"/>
    <property type="match status" value="1"/>
</dbReference>
<protein>
    <submittedName>
        <fullName evidence="7">Listeria/Bacterioides repeat-containing protein</fullName>
    </submittedName>
</protein>
<organism evidence="7 8">
    <name type="scientific">Paenibacillus polysaccharolyticus</name>
    <dbReference type="NCBI Taxonomy" id="582692"/>
    <lineage>
        <taxon>Bacteria</taxon>
        <taxon>Bacillati</taxon>
        <taxon>Bacillota</taxon>
        <taxon>Bacilli</taxon>
        <taxon>Bacillales</taxon>
        <taxon>Paenibacillaceae</taxon>
        <taxon>Paenibacillus</taxon>
    </lineage>
</organism>
<dbReference type="InterPro" id="IPR013378">
    <property type="entry name" value="InlB-like_B-rpt"/>
</dbReference>
<keyword evidence="3" id="KW-0732">Signal</keyword>
<dbReference type="InterPro" id="IPR003344">
    <property type="entry name" value="Big_1_dom"/>
</dbReference>
<dbReference type="PROSITE" id="PS50234">
    <property type="entry name" value="VWFA"/>
    <property type="match status" value="1"/>
</dbReference>
<dbReference type="Pfam" id="PF00395">
    <property type="entry name" value="SLH"/>
    <property type="match status" value="3"/>
</dbReference>
<dbReference type="InterPro" id="IPR044060">
    <property type="entry name" value="Bacterial_rp_domain"/>
</dbReference>
<dbReference type="STRING" id="582692.SAMN05720606_11581"/>
<name>A0A1G5KIH7_9BACL</name>
<evidence type="ECO:0000313" key="7">
    <source>
        <dbReference type="EMBL" id="SCZ00366.1"/>
    </source>
</evidence>
<evidence type="ECO:0000259" key="4">
    <source>
        <dbReference type="PROSITE" id="PS50234"/>
    </source>
</evidence>
<feature type="compositionally biased region" description="Low complexity" evidence="2">
    <location>
        <begin position="1734"/>
        <end position="1756"/>
    </location>
</feature>
<dbReference type="InterPro" id="IPR051465">
    <property type="entry name" value="Cell_Envelope_Struct_Comp"/>
</dbReference>
<dbReference type="InterPro" id="IPR008964">
    <property type="entry name" value="Invasin/intimin_cell_adhesion"/>
</dbReference>
<dbReference type="PANTHER" id="PTHR43308">
    <property type="entry name" value="OUTER MEMBRANE PROTEIN ALPHA-RELATED"/>
    <property type="match status" value="1"/>
</dbReference>